<proteinExistence type="predicted"/>
<sequence>MMDDDLDVRMPLRVTTSSYQSCLRSFKTSHMFMFIEWYILDYALV</sequence>
<dbReference type="EMBL" id="GBRH01166361">
    <property type="protein sequence ID" value="JAE31535.1"/>
    <property type="molecule type" value="Transcribed_RNA"/>
</dbReference>
<protein>
    <submittedName>
        <fullName evidence="1">Uncharacterized protein</fullName>
    </submittedName>
</protein>
<reference evidence="1" key="1">
    <citation type="submission" date="2014-09" db="EMBL/GenBank/DDBJ databases">
        <authorList>
            <person name="Magalhaes I.L.F."/>
            <person name="Oliveira U."/>
            <person name="Santos F.R."/>
            <person name="Vidigal T.H.D.A."/>
            <person name="Brescovit A.D."/>
            <person name="Santos A.J."/>
        </authorList>
    </citation>
    <scope>NUCLEOTIDE SEQUENCE</scope>
    <source>
        <tissue evidence="1">Shoot tissue taken approximately 20 cm above the soil surface</tissue>
    </source>
</reference>
<accession>A0A0A9H2R7</accession>
<dbReference type="AlphaFoldDB" id="A0A0A9H2R7"/>
<evidence type="ECO:0000313" key="1">
    <source>
        <dbReference type="EMBL" id="JAE31535.1"/>
    </source>
</evidence>
<organism evidence="1">
    <name type="scientific">Arundo donax</name>
    <name type="common">Giant reed</name>
    <name type="synonym">Donax arundinaceus</name>
    <dbReference type="NCBI Taxonomy" id="35708"/>
    <lineage>
        <taxon>Eukaryota</taxon>
        <taxon>Viridiplantae</taxon>
        <taxon>Streptophyta</taxon>
        <taxon>Embryophyta</taxon>
        <taxon>Tracheophyta</taxon>
        <taxon>Spermatophyta</taxon>
        <taxon>Magnoliopsida</taxon>
        <taxon>Liliopsida</taxon>
        <taxon>Poales</taxon>
        <taxon>Poaceae</taxon>
        <taxon>PACMAD clade</taxon>
        <taxon>Arundinoideae</taxon>
        <taxon>Arundineae</taxon>
        <taxon>Arundo</taxon>
    </lineage>
</organism>
<reference evidence="1" key="2">
    <citation type="journal article" date="2015" name="Data Brief">
        <title>Shoot transcriptome of the giant reed, Arundo donax.</title>
        <authorList>
            <person name="Barrero R.A."/>
            <person name="Guerrero F.D."/>
            <person name="Moolhuijzen P."/>
            <person name="Goolsby J.A."/>
            <person name="Tidwell J."/>
            <person name="Bellgard S.E."/>
            <person name="Bellgard M.I."/>
        </authorList>
    </citation>
    <scope>NUCLEOTIDE SEQUENCE</scope>
    <source>
        <tissue evidence="1">Shoot tissue taken approximately 20 cm above the soil surface</tissue>
    </source>
</reference>
<name>A0A0A9H2R7_ARUDO</name>